<dbReference type="GO" id="GO:0006376">
    <property type="term" value="P:mRNA splice site recognition"/>
    <property type="evidence" value="ECO:0007669"/>
    <property type="project" value="InterPro"/>
</dbReference>
<feature type="non-terminal residue" evidence="3">
    <location>
        <position position="177"/>
    </location>
</feature>
<evidence type="ECO:0000313" key="3">
    <source>
        <dbReference type="EMBL" id="RMZ93457.1"/>
    </source>
</evidence>
<gene>
    <name evidence="3" type="ORF">BpHYR1_024191</name>
</gene>
<comment type="similarity">
    <text evidence="1">Belongs to the Luc7 family.</text>
</comment>
<dbReference type="EMBL" id="REGN01013795">
    <property type="protein sequence ID" value="RMZ93457.1"/>
    <property type="molecule type" value="Genomic_DNA"/>
</dbReference>
<organism evidence="3 4">
    <name type="scientific">Brachionus plicatilis</name>
    <name type="common">Marine rotifer</name>
    <name type="synonym">Brachionus muelleri</name>
    <dbReference type="NCBI Taxonomy" id="10195"/>
    <lineage>
        <taxon>Eukaryota</taxon>
        <taxon>Metazoa</taxon>
        <taxon>Spiralia</taxon>
        <taxon>Gnathifera</taxon>
        <taxon>Rotifera</taxon>
        <taxon>Eurotatoria</taxon>
        <taxon>Monogononta</taxon>
        <taxon>Pseudotrocha</taxon>
        <taxon>Ploima</taxon>
        <taxon>Brachionidae</taxon>
        <taxon>Brachionus</taxon>
    </lineage>
</organism>
<dbReference type="Proteomes" id="UP000276133">
    <property type="component" value="Unassembled WGS sequence"/>
</dbReference>
<feature type="compositionally biased region" description="Basic and acidic residues" evidence="2">
    <location>
        <begin position="114"/>
        <end position="133"/>
    </location>
</feature>
<protein>
    <submittedName>
        <fullName evidence="3">Luc7 3</fullName>
    </submittedName>
</protein>
<sequence length="177" mass="21216">KRERAAELKEKINALIKEAESLGEEGRIEEAQRTLDKCEVFKSEYKGLEMQLDLAFNNADNKQMEVCNICGSFLIINDAQSRIEEHNMGKQHQGYAKLRAAWEEIRKKRLEELEKREKEREMREKERERERDRHQRHRRDRRSSRSPSGRQSAKRNGSERDKRPDHRAKRTRSRSRS</sequence>
<feature type="compositionally biased region" description="Polar residues" evidence="2">
    <location>
        <begin position="146"/>
        <end position="155"/>
    </location>
</feature>
<dbReference type="GO" id="GO:0003729">
    <property type="term" value="F:mRNA binding"/>
    <property type="evidence" value="ECO:0007669"/>
    <property type="project" value="InterPro"/>
</dbReference>
<comment type="caution">
    <text evidence="3">The sequence shown here is derived from an EMBL/GenBank/DDBJ whole genome shotgun (WGS) entry which is preliminary data.</text>
</comment>
<proteinExistence type="inferred from homology"/>
<feature type="non-terminal residue" evidence="3">
    <location>
        <position position="1"/>
    </location>
</feature>
<feature type="compositionally biased region" description="Basic residues" evidence="2">
    <location>
        <begin position="165"/>
        <end position="177"/>
    </location>
</feature>
<keyword evidence="4" id="KW-1185">Reference proteome</keyword>
<dbReference type="GO" id="GO:0005685">
    <property type="term" value="C:U1 snRNP"/>
    <property type="evidence" value="ECO:0007669"/>
    <property type="project" value="InterPro"/>
</dbReference>
<reference evidence="3 4" key="1">
    <citation type="journal article" date="2018" name="Sci. Rep.">
        <title>Genomic signatures of local adaptation to the degree of environmental predictability in rotifers.</title>
        <authorList>
            <person name="Franch-Gras L."/>
            <person name="Hahn C."/>
            <person name="Garcia-Roger E.M."/>
            <person name="Carmona M.J."/>
            <person name="Serra M."/>
            <person name="Gomez A."/>
        </authorList>
    </citation>
    <scope>NUCLEOTIDE SEQUENCE [LARGE SCALE GENOMIC DNA]</scope>
    <source>
        <strain evidence="3">HYR1</strain>
    </source>
</reference>
<feature type="region of interest" description="Disordered" evidence="2">
    <location>
        <begin position="114"/>
        <end position="177"/>
    </location>
</feature>
<evidence type="ECO:0000313" key="4">
    <source>
        <dbReference type="Proteomes" id="UP000276133"/>
    </source>
</evidence>
<dbReference type="OrthoDB" id="10266921at2759"/>
<dbReference type="STRING" id="10195.A0A3M7P3Y5"/>
<dbReference type="InterPro" id="IPR004882">
    <property type="entry name" value="Luc7-rel"/>
</dbReference>
<name>A0A3M7P3Y5_BRAPC</name>
<dbReference type="AlphaFoldDB" id="A0A3M7P3Y5"/>
<dbReference type="PANTHER" id="PTHR12375">
    <property type="entry name" value="RNA-BINDING PROTEIN LUC7-RELATED"/>
    <property type="match status" value="1"/>
</dbReference>
<evidence type="ECO:0000256" key="2">
    <source>
        <dbReference type="SAM" id="MobiDB-lite"/>
    </source>
</evidence>
<feature type="compositionally biased region" description="Basic residues" evidence="2">
    <location>
        <begin position="134"/>
        <end position="144"/>
    </location>
</feature>
<dbReference type="Pfam" id="PF03194">
    <property type="entry name" value="LUC7"/>
    <property type="match status" value="1"/>
</dbReference>
<accession>A0A3M7P3Y5</accession>
<evidence type="ECO:0000256" key="1">
    <source>
        <dbReference type="ARBA" id="ARBA00005655"/>
    </source>
</evidence>